<dbReference type="Proteomes" id="UP001152622">
    <property type="component" value="Chromosome 17"/>
</dbReference>
<keyword evidence="2" id="KW-1185">Reference proteome</keyword>
<evidence type="ECO:0000313" key="1">
    <source>
        <dbReference type="EMBL" id="KAJ8339176.1"/>
    </source>
</evidence>
<accession>A0A9Q1EI17</accession>
<proteinExistence type="predicted"/>
<name>A0A9Q1EI17_SYNKA</name>
<gene>
    <name evidence="1" type="ORF">SKAU_G00359620</name>
</gene>
<dbReference type="EMBL" id="JAINUF010000017">
    <property type="protein sequence ID" value="KAJ8339176.1"/>
    <property type="molecule type" value="Genomic_DNA"/>
</dbReference>
<dbReference type="AlphaFoldDB" id="A0A9Q1EI17"/>
<comment type="caution">
    <text evidence="1">The sequence shown here is derived from an EMBL/GenBank/DDBJ whole genome shotgun (WGS) entry which is preliminary data.</text>
</comment>
<protein>
    <submittedName>
        <fullName evidence="1">Uncharacterized protein</fullName>
    </submittedName>
</protein>
<reference evidence="1" key="1">
    <citation type="journal article" date="2023" name="Science">
        <title>Genome structures resolve the early diversification of teleost fishes.</title>
        <authorList>
            <person name="Parey E."/>
            <person name="Louis A."/>
            <person name="Montfort J."/>
            <person name="Bouchez O."/>
            <person name="Roques C."/>
            <person name="Iampietro C."/>
            <person name="Lluch J."/>
            <person name="Castinel A."/>
            <person name="Donnadieu C."/>
            <person name="Desvignes T."/>
            <person name="Floi Bucao C."/>
            <person name="Jouanno E."/>
            <person name="Wen M."/>
            <person name="Mejri S."/>
            <person name="Dirks R."/>
            <person name="Jansen H."/>
            <person name="Henkel C."/>
            <person name="Chen W.J."/>
            <person name="Zahm M."/>
            <person name="Cabau C."/>
            <person name="Klopp C."/>
            <person name="Thompson A.W."/>
            <person name="Robinson-Rechavi M."/>
            <person name="Braasch I."/>
            <person name="Lecointre G."/>
            <person name="Bobe J."/>
            <person name="Postlethwait J.H."/>
            <person name="Berthelot C."/>
            <person name="Roest Crollius H."/>
            <person name="Guiguen Y."/>
        </authorList>
    </citation>
    <scope>NUCLEOTIDE SEQUENCE</scope>
    <source>
        <strain evidence="1">WJC10195</strain>
    </source>
</reference>
<sequence length="71" mass="7756">MPGPPIQNVLDTPLLLLPCRCAHVLPGLRSTVLHFSCHSTQPCSRSTSAQPAWLSVSISSPWPLLFLLLPR</sequence>
<organism evidence="1 2">
    <name type="scientific">Synaphobranchus kaupii</name>
    <name type="common">Kaup's arrowtooth eel</name>
    <dbReference type="NCBI Taxonomy" id="118154"/>
    <lineage>
        <taxon>Eukaryota</taxon>
        <taxon>Metazoa</taxon>
        <taxon>Chordata</taxon>
        <taxon>Craniata</taxon>
        <taxon>Vertebrata</taxon>
        <taxon>Euteleostomi</taxon>
        <taxon>Actinopterygii</taxon>
        <taxon>Neopterygii</taxon>
        <taxon>Teleostei</taxon>
        <taxon>Anguilliformes</taxon>
        <taxon>Synaphobranchidae</taxon>
        <taxon>Synaphobranchus</taxon>
    </lineage>
</organism>
<evidence type="ECO:0000313" key="2">
    <source>
        <dbReference type="Proteomes" id="UP001152622"/>
    </source>
</evidence>